<dbReference type="PANTHER" id="PTHR43213">
    <property type="entry name" value="BIFUNCTIONAL DTTP/UTP PYROPHOSPHATASE/METHYLTRANSFERASE PROTEIN-RELATED"/>
    <property type="match status" value="1"/>
</dbReference>
<dbReference type="GO" id="GO:0047429">
    <property type="term" value="F:nucleoside triphosphate diphosphatase activity"/>
    <property type="evidence" value="ECO:0007669"/>
    <property type="project" value="UniProtKB-EC"/>
</dbReference>
<gene>
    <name evidence="4" type="ORF">A3C21_02460</name>
</gene>
<comment type="caution">
    <text evidence="4">The sequence shown here is derived from an EMBL/GenBank/DDBJ whole genome shotgun (WGS) entry which is preliminary data.</text>
</comment>
<evidence type="ECO:0000313" key="5">
    <source>
        <dbReference type="Proteomes" id="UP000178572"/>
    </source>
</evidence>
<accession>A0A1F6E180</accession>
<evidence type="ECO:0000256" key="3">
    <source>
        <dbReference type="HAMAP-Rule" id="MF_00528"/>
    </source>
</evidence>
<evidence type="ECO:0000256" key="1">
    <source>
        <dbReference type="ARBA" id="ARBA00001968"/>
    </source>
</evidence>
<dbReference type="STRING" id="1798500.A3C21_02460"/>
<keyword evidence="2 3" id="KW-0378">Hydrolase</keyword>
<dbReference type="AlphaFoldDB" id="A0A1F6E180"/>
<organism evidence="4 5">
    <name type="scientific">Candidatus Kaiserbacteria bacterium RIFCSPHIGHO2_02_FULL_59_21</name>
    <dbReference type="NCBI Taxonomy" id="1798500"/>
    <lineage>
        <taxon>Bacteria</taxon>
        <taxon>Candidatus Kaiseribacteriota</taxon>
    </lineage>
</organism>
<keyword evidence="3" id="KW-0546">Nucleotide metabolism</keyword>
<dbReference type="PIRSF" id="PIRSF006305">
    <property type="entry name" value="Maf"/>
    <property type="match status" value="1"/>
</dbReference>
<reference evidence="4 5" key="1">
    <citation type="journal article" date="2016" name="Nat. Commun.">
        <title>Thousands of microbial genomes shed light on interconnected biogeochemical processes in an aquifer system.</title>
        <authorList>
            <person name="Anantharaman K."/>
            <person name="Brown C.T."/>
            <person name="Hug L.A."/>
            <person name="Sharon I."/>
            <person name="Castelle C.J."/>
            <person name="Probst A.J."/>
            <person name="Thomas B.C."/>
            <person name="Singh A."/>
            <person name="Wilkins M.J."/>
            <person name="Karaoz U."/>
            <person name="Brodie E.L."/>
            <person name="Williams K.H."/>
            <person name="Hubbard S.S."/>
            <person name="Banfield J.F."/>
        </authorList>
    </citation>
    <scope>NUCLEOTIDE SEQUENCE [LARGE SCALE GENOMIC DNA]</scope>
</reference>
<protein>
    <recommendedName>
        <fullName evidence="3">Nucleoside triphosphate pyrophosphatase</fullName>
        <ecNumber evidence="3">3.6.1.9</ecNumber>
    </recommendedName>
    <alternativeName>
        <fullName evidence="3">Nucleotide pyrophosphatase</fullName>
        <shortName evidence="3">Nucleotide PPase</shortName>
    </alternativeName>
</protein>
<feature type="active site" description="Proton acceptor" evidence="3">
    <location>
        <position position="66"/>
    </location>
</feature>
<dbReference type="EMBL" id="MFLN01000017">
    <property type="protein sequence ID" value="OGG67300.1"/>
    <property type="molecule type" value="Genomic_DNA"/>
</dbReference>
<dbReference type="GO" id="GO:0005737">
    <property type="term" value="C:cytoplasm"/>
    <property type="evidence" value="ECO:0007669"/>
    <property type="project" value="UniProtKB-SubCell"/>
</dbReference>
<dbReference type="SUPFAM" id="SSF52972">
    <property type="entry name" value="ITPase-like"/>
    <property type="match status" value="1"/>
</dbReference>
<dbReference type="PANTHER" id="PTHR43213:SF5">
    <property type="entry name" value="BIFUNCTIONAL DTTP_UTP PYROPHOSPHATASE_METHYLTRANSFERASE PROTEIN-RELATED"/>
    <property type="match status" value="1"/>
</dbReference>
<dbReference type="InterPro" id="IPR029001">
    <property type="entry name" value="ITPase-like_fam"/>
</dbReference>
<proteinExistence type="inferred from homology"/>
<dbReference type="Proteomes" id="UP000178572">
    <property type="component" value="Unassembled WGS sequence"/>
</dbReference>
<comment type="caution">
    <text evidence="3">Lacks conserved residue(s) required for the propagation of feature annotation.</text>
</comment>
<comment type="subcellular location">
    <subcellularLocation>
        <location evidence="3">Cytoplasm</location>
    </subcellularLocation>
</comment>
<name>A0A1F6E180_9BACT</name>
<dbReference type="Pfam" id="PF02545">
    <property type="entry name" value="Maf"/>
    <property type="match status" value="1"/>
</dbReference>
<comment type="catalytic activity">
    <reaction evidence="3">
        <text>a ribonucleoside 5'-triphosphate + H2O = a ribonucleoside 5'-phosphate + diphosphate + H(+)</text>
        <dbReference type="Rhea" id="RHEA:23996"/>
        <dbReference type="ChEBI" id="CHEBI:15377"/>
        <dbReference type="ChEBI" id="CHEBI:15378"/>
        <dbReference type="ChEBI" id="CHEBI:33019"/>
        <dbReference type="ChEBI" id="CHEBI:58043"/>
        <dbReference type="ChEBI" id="CHEBI:61557"/>
        <dbReference type="EC" id="3.6.1.9"/>
    </reaction>
</comment>
<dbReference type="InterPro" id="IPR003697">
    <property type="entry name" value="Maf-like"/>
</dbReference>
<keyword evidence="3" id="KW-0963">Cytoplasm</keyword>
<sequence>MVLASGSSARRTLLKKLVPHFEVRKSRFRERLDAALSPATLAKRLAAQKAEAAARKGEDAILIGADTLAVAGRAVYGKPRNLAHARAILRALSGKKHRIVTGFALLDARSGARISRSVSTEVWFRTLSEREIERYAASGEPLGAAGGYRLQKGGARLVRRVRGGRDNVAGLPLAALRGALRRMKAL</sequence>
<evidence type="ECO:0000313" key="4">
    <source>
        <dbReference type="EMBL" id="OGG67300.1"/>
    </source>
</evidence>
<dbReference type="NCBIfam" id="TIGR00172">
    <property type="entry name" value="maf"/>
    <property type="match status" value="1"/>
</dbReference>
<dbReference type="EC" id="3.6.1.9" evidence="3"/>
<comment type="similarity">
    <text evidence="3">Belongs to the Maf family.</text>
</comment>
<comment type="catalytic activity">
    <reaction evidence="3">
        <text>a 2'-deoxyribonucleoside 5'-triphosphate + H2O = a 2'-deoxyribonucleoside 5'-phosphate + diphosphate + H(+)</text>
        <dbReference type="Rhea" id="RHEA:44644"/>
        <dbReference type="ChEBI" id="CHEBI:15377"/>
        <dbReference type="ChEBI" id="CHEBI:15378"/>
        <dbReference type="ChEBI" id="CHEBI:33019"/>
        <dbReference type="ChEBI" id="CHEBI:61560"/>
        <dbReference type="ChEBI" id="CHEBI:65317"/>
        <dbReference type="EC" id="3.6.1.9"/>
    </reaction>
</comment>
<comment type="cofactor">
    <cofactor evidence="1 3">
        <name>a divalent metal cation</name>
        <dbReference type="ChEBI" id="CHEBI:60240"/>
    </cofactor>
</comment>
<comment type="function">
    <text evidence="3">Nucleoside triphosphate pyrophosphatase. May have a dual role in cell division arrest and in preventing the incorporation of modified nucleotides into cellular nucleic acids.</text>
</comment>
<dbReference type="HAMAP" id="MF_00528">
    <property type="entry name" value="Maf"/>
    <property type="match status" value="1"/>
</dbReference>
<dbReference type="GO" id="GO:0009117">
    <property type="term" value="P:nucleotide metabolic process"/>
    <property type="evidence" value="ECO:0007669"/>
    <property type="project" value="UniProtKB-KW"/>
</dbReference>
<dbReference type="Gene3D" id="3.90.950.10">
    <property type="match status" value="1"/>
</dbReference>
<evidence type="ECO:0000256" key="2">
    <source>
        <dbReference type="ARBA" id="ARBA00022801"/>
    </source>
</evidence>